<dbReference type="Proteomes" id="UP000317663">
    <property type="component" value="Unassembled WGS sequence"/>
</dbReference>
<dbReference type="AlphaFoldDB" id="A0A502GKI8"/>
<dbReference type="EMBL" id="RCZD01000004">
    <property type="protein sequence ID" value="TPG62807.1"/>
    <property type="molecule type" value="Genomic_DNA"/>
</dbReference>
<protein>
    <submittedName>
        <fullName evidence="1">Uncharacterized protein</fullName>
    </submittedName>
</protein>
<sequence>MTVKAKFRCHFIQKADDDSSRTIHMSAVTSGSHENEAWSKLTPGGQIQMHILNPDAFNQFEQGKEYYVEIQPAG</sequence>
<name>A0A502GKI8_9GAMM</name>
<evidence type="ECO:0000313" key="2">
    <source>
        <dbReference type="Proteomes" id="UP000317663"/>
    </source>
</evidence>
<gene>
    <name evidence="1" type="ORF">EAH77_10100</name>
</gene>
<keyword evidence="2" id="KW-1185">Reference proteome</keyword>
<evidence type="ECO:0000313" key="1">
    <source>
        <dbReference type="EMBL" id="TPG62807.1"/>
    </source>
</evidence>
<proteinExistence type="predicted"/>
<comment type="caution">
    <text evidence="1">The sequence shown here is derived from an EMBL/GenBank/DDBJ whole genome shotgun (WGS) entry which is preliminary data.</text>
</comment>
<accession>A0A502GKI8</accession>
<reference evidence="1 2" key="1">
    <citation type="journal article" date="2019" name="Environ. Microbiol.">
        <title>Species interactions and distinct microbial communities in high Arctic permafrost affected cryosols are associated with the CH4 and CO2 gas fluxes.</title>
        <authorList>
            <person name="Altshuler I."/>
            <person name="Hamel J."/>
            <person name="Turney S."/>
            <person name="Magnuson E."/>
            <person name="Levesque R."/>
            <person name="Greer C."/>
            <person name="Whyte L.G."/>
        </authorList>
    </citation>
    <scope>NUCLEOTIDE SEQUENCE [LARGE SCALE GENOMIC DNA]</scope>
    <source>
        <strain evidence="1 2">E4</strain>
    </source>
</reference>
<dbReference type="OrthoDB" id="9134808at2"/>
<dbReference type="RefSeq" id="WP_140472202.1">
    <property type="nucleotide sequence ID" value="NZ_RCZD01000004.1"/>
</dbReference>
<organism evidence="1 2">
    <name type="scientific">Ewingella americana</name>
    <dbReference type="NCBI Taxonomy" id="41202"/>
    <lineage>
        <taxon>Bacteria</taxon>
        <taxon>Pseudomonadati</taxon>
        <taxon>Pseudomonadota</taxon>
        <taxon>Gammaproteobacteria</taxon>
        <taxon>Enterobacterales</taxon>
        <taxon>Yersiniaceae</taxon>
        <taxon>Ewingella</taxon>
    </lineage>
</organism>